<feature type="signal peptide" evidence="11">
    <location>
        <begin position="1"/>
        <end position="17"/>
    </location>
</feature>
<keyword evidence="4 9" id="KW-0378">Hydrolase</keyword>
<dbReference type="GO" id="GO:0160237">
    <property type="term" value="F:D-Ala-D-Ala dipeptidase activity"/>
    <property type="evidence" value="ECO:0007669"/>
    <property type="project" value="UniProtKB-EC"/>
</dbReference>
<evidence type="ECO:0000256" key="7">
    <source>
        <dbReference type="ARBA" id="ARBA00023049"/>
    </source>
</evidence>
<evidence type="ECO:0000256" key="2">
    <source>
        <dbReference type="ARBA" id="ARBA00022670"/>
    </source>
</evidence>
<feature type="binding site" evidence="9">
    <location>
        <position position="232"/>
    </location>
    <ligand>
        <name>Zn(2+)</name>
        <dbReference type="ChEBI" id="CHEBI:29105"/>
        <note>catalytic</note>
    </ligand>
</feature>
<feature type="binding site" evidence="9">
    <location>
        <position position="148"/>
    </location>
    <ligand>
        <name>Zn(2+)</name>
        <dbReference type="ChEBI" id="CHEBI:29105"/>
        <note>catalytic</note>
    </ligand>
</feature>
<name>A0A5E4WI71_9BURK</name>
<dbReference type="HAMAP" id="MF_01924">
    <property type="entry name" value="A_A_dipeptidase"/>
    <property type="match status" value="1"/>
</dbReference>
<comment type="cofactor">
    <cofactor evidence="9">
        <name>Zn(2+)</name>
        <dbReference type="ChEBI" id="CHEBI:29105"/>
    </cofactor>
    <text evidence="9">Binds 1 zinc ion per subunit.</text>
</comment>
<keyword evidence="6 9" id="KW-0224">Dipeptidase</keyword>
<evidence type="ECO:0000256" key="4">
    <source>
        <dbReference type="ARBA" id="ARBA00022801"/>
    </source>
</evidence>
<gene>
    <name evidence="9" type="primary">ddpX</name>
    <name evidence="12" type="ORF">PHO31112_03299</name>
</gene>
<dbReference type="Pfam" id="PF01427">
    <property type="entry name" value="Peptidase_M15"/>
    <property type="match status" value="2"/>
</dbReference>
<keyword evidence="2 9" id="KW-0645">Protease</keyword>
<sequence length="251" mass="28234">MKLLCALLASIPAVCIAGNLQVDDRRPKDFVNLNTIAPEIQSDLRYFTEHNFVGQRIESYDAPVCLLTSKTAQALKSVQDRLLPMGLTLKVYDCYRPQSAVDDFARWAKNLSSMEMRTEFYPEVEKSRLFSDGYIAYRSGHSRGSTVDLTIVPADSQIPAYDSKRKQVSCTSPASQRAPDNSLDFGTGFDCFSPLSHPDSQGVSPQQRANRLLLQSLMVQAGFKPLDTEWWHFTLAKEPYPDTYFNFPVAD</sequence>
<dbReference type="SUPFAM" id="SSF55166">
    <property type="entry name" value="Hedgehog/DD-peptidase"/>
    <property type="match status" value="1"/>
</dbReference>
<dbReference type="InterPro" id="IPR000755">
    <property type="entry name" value="A_A_dipeptidase"/>
</dbReference>
<feature type="site" description="Transition state stabilizer" evidence="9">
    <location>
        <position position="96"/>
    </location>
</feature>
<feature type="chain" id="PRO_5022705896" description="D-alanyl-D-alanine dipeptidase" evidence="11">
    <location>
        <begin position="18"/>
        <end position="251"/>
    </location>
</feature>
<dbReference type="Gene3D" id="3.30.1380.10">
    <property type="match status" value="1"/>
</dbReference>
<keyword evidence="11" id="KW-0732">Signal</keyword>
<dbReference type="EC" id="3.4.13.22" evidence="9 10"/>
<evidence type="ECO:0000256" key="5">
    <source>
        <dbReference type="ARBA" id="ARBA00022833"/>
    </source>
</evidence>
<evidence type="ECO:0000313" key="12">
    <source>
        <dbReference type="EMBL" id="VVE24338.1"/>
    </source>
</evidence>
<comment type="similarity">
    <text evidence="9 10">Belongs to the peptidase M15D family.</text>
</comment>
<protein>
    <recommendedName>
        <fullName evidence="9 10">D-alanyl-D-alanine dipeptidase</fullName>
        <shortName evidence="9 10">D-Ala-D-Ala dipeptidase</shortName>
        <ecNumber evidence="9 10">3.4.13.22</ecNumber>
    </recommendedName>
</protein>
<dbReference type="PANTHER" id="PTHR43126:SF1">
    <property type="entry name" value="D-ALANYL-D-ALANINE DIPEPTIDASE"/>
    <property type="match status" value="1"/>
</dbReference>
<evidence type="ECO:0000256" key="10">
    <source>
        <dbReference type="PIRNR" id="PIRNR026671"/>
    </source>
</evidence>
<dbReference type="Proteomes" id="UP000343317">
    <property type="component" value="Unassembled WGS sequence"/>
</dbReference>
<evidence type="ECO:0000256" key="11">
    <source>
        <dbReference type="SAM" id="SignalP"/>
    </source>
</evidence>
<keyword evidence="13" id="KW-1185">Reference proteome</keyword>
<dbReference type="GO" id="GO:0006508">
    <property type="term" value="P:proteolysis"/>
    <property type="evidence" value="ECO:0007669"/>
    <property type="project" value="UniProtKB-KW"/>
</dbReference>
<evidence type="ECO:0000256" key="3">
    <source>
        <dbReference type="ARBA" id="ARBA00022723"/>
    </source>
</evidence>
<dbReference type="InterPro" id="IPR009045">
    <property type="entry name" value="Zn_M74/Hedgehog-like"/>
</dbReference>
<dbReference type="EMBL" id="CABPSM010000009">
    <property type="protein sequence ID" value="VVE24338.1"/>
    <property type="molecule type" value="Genomic_DNA"/>
</dbReference>
<reference evidence="12 13" key="1">
    <citation type="submission" date="2019-08" db="EMBL/GenBank/DDBJ databases">
        <authorList>
            <person name="Peeters C."/>
        </authorList>
    </citation>
    <scope>NUCLEOTIDE SEQUENCE [LARGE SCALE GENOMIC DNA]</scope>
    <source>
        <strain evidence="12 13">LMG 31112</strain>
    </source>
</reference>
<evidence type="ECO:0000313" key="13">
    <source>
        <dbReference type="Proteomes" id="UP000343317"/>
    </source>
</evidence>
<keyword evidence="8 10" id="KW-0961">Cell wall biogenesis/degradation</keyword>
<keyword evidence="3 9" id="KW-0479">Metal-binding</keyword>
<evidence type="ECO:0000256" key="1">
    <source>
        <dbReference type="ARBA" id="ARBA00001362"/>
    </source>
</evidence>
<proteinExistence type="inferred from homology"/>
<evidence type="ECO:0000256" key="6">
    <source>
        <dbReference type="ARBA" id="ARBA00022997"/>
    </source>
</evidence>
<dbReference type="PANTHER" id="PTHR43126">
    <property type="entry name" value="D-ALANYL-D-ALANINE DIPEPTIDASE"/>
    <property type="match status" value="1"/>
</dbReference>
<dbReference type="RefSeq" id="WP_150621441.1">
    <property type="nucleotide sequence ID" value="NZ_CABPSM010000009.1"/>
</dbReference>
<feature type="binding site" evidence="9">
    <location>
        <position position="141"/>
    </location>
    <ligand>
        <name>Zn(2+)</name>
        <dbReference type="ChEBI" id="CHEBI:29105"/>
        <note>catalytic</note>
    </ligand>
</feature>
<dbReference type="AlphaFoldDB" id="A0A5E4WI71"/>
<feature type="active site" description="Proton donor/acceptor" evidence="9">
    <location>
        <position position="229"/>
    </location>
</feature>
<keyword evidence="5 9" id="KW-0862">Zinc</keyword>
<dbReference type="GO" id="GO:0008270">
    <property type="term" value="F:zinc ion binding"/>
    <property type="evidence" value="ECO:0007669"/>
    <property type="project" value="UniProtKB-UniRule"/>
</dbReference>
<dbReference type="GO" id="GO:0008237">
    <property type="term" value="F:metallopeptidase activity"/>
    <property type="evidence" value="ECO:0007669"/>
    <property type="project" value="UniProtKB-KW"/>
</dbReference>
<keyword evidence="7 9" id="KW-0482">Metalloprotease</keyword>
<comment type="function">
    <text evidence="9 10">Catalyzes hydrolysis of the D-alanyl-D-alanine dipeptide.</text>
</comment>
<dbReference type="GO" id="GO:0071555">
    <property type="term" value="P:cell wall organization"/>
    <property type="evidence" value="ECO:0007669"/>
    <property type="project" value="UniProtKB-KW"/>
</dbReference>
<dbReference type="PIRSF" id="PIRSF026671">
    <property type="entry name" value="AA_dipeptidase"/>
    <property type="match status" value="1"/>
</dbReference>
<evidence type="ECO:0000256" key="9">
    <source>
        <dbReference type="HAMAP-Rule" id="MF_01924"/>
    </source>
</evidence>
<comment type="catalytic activity">
    <reaction evidence="1 9 10">
        <text>D-alanyl-D-alanine + H2O = 2 D-alanine</text>
        <dbReference type="Rhea" id="RHEA:20661"/>
        <dbReference type="ChEBI" id="CHEBI:15377"/>
        <dbReference type="ChEBI" id="CHEBI:57416"/>
        <dbReference type="ChEBI" id="CHEBI:57822"/>
        <dbReference type="EC" id="3.4.13.22"/>
    </reaction>
</comment>
<organism evidence="12 13">
    <name type="scientific">Pandoraea horticolens</name>
    <dbReference type="NCBI Taxonomy" id="2508298"/>
    <lineage>
        <taxon>Bacteria</taxon>
        <taxon>Pseudomonadati</taxon>
        <taxon>Pseudomonadota</taxon>
        <taxon>Betaproteobacteria</taxon>
        <taxon>Burkholderiales</taxon>
        <taxon>Burkholderiaceae</taxon>
        <taxon>Pandoraea</taxon>
    </lineage>
</organism>
<dbReference type="CDD" id="cd14817">
    <property type="entry name" value="D-Ala-D-Ala_dipeptidase_VanX"/>
    <property type="match status" value="1"/>
</dbReference>
<evidence type="ECO:0000256" key="8">
    <source>
        <dbReference type="ARBA" id="ARBA00023316"/>
    </source>
</evidence>
<accession>A0A5E4WI71</accession>